<dbReference type="PANTHER" id="PTHR43128:SF31">
    <property type="entry name" value="L-LACTATE DEHYDROGENASE"/>
    <property type="match status" value="1"/>
</dbReference>
<reference evidence="6" key="2">
    <citation type="journal article" date="2021" name="PeerJ">
        <title>Extensive microbial diversity within the chicken gut microbiome revealed by metagenomics and culture.</title>
        <authorList>
            <person name="Gilroy R."/>
            <person name="Ravi A."/>
            <person name="Getino M."/>
            <person name="Pursley I."/>
            <person name="Horton D.L."/>
            <person name="Alikhan N.F."/>
            <person name="Baker D."/>
            <person name="Gharbi K."/>
            <person name="Hall N."/>
            <person name="Watson M."/>
            <person name="Adriaenssens E.M."/>
            <person name="Foster-Nyarko E."/>
            <person name="Jarju S."/>
            <person name="Secka A."/>
            <person name="Antonio M."/>
            <person name="Oren A."/>
            <person name="Chaudhuri R.R."/>
            <person name="La Ragione R."/>
            <person name="Hildebrand F."/>
            <person name="Pallen M.J."/>
        </authorList>
    </citation>
    <scope>NUCLEOTIDE SEQUENCE</scope>
    <source>
        <strain evidence="6">ChiBcec16-1751</strain>
    </source>
</reference>
<evidence type="ECO:0000259" key="4">
    <source>
        <dbReference type="Pfam" id="PF00056"/>
    </source>
</evidence>
<name>A0A9D1F7Z2_9FIRM</name>
<comment type="similarity">
    <text evidence="1">Belongs to the LDH/MDH superfamily. LDH family.</text>
</comment>
<dbReference type="AlphaFoldDB" id="A0A9D1F7Z2"/>
<dbReference type="PRINTS" id="PR00086">
    <property type="entry name" value="LLDHDRGNASE"/>
</dbReference>
<keyword evidence="2" id="KW-0520">NAD</keyword>
<dbReference type="Proteomes" id="UP000886741">
    <property type="component" value="Unassembled WGS sequence"/>
</dbReference>
<dbReference type="SUPFAM" id="SSF56327">
    <property type="entry name" value="LDH C-terminal domain-like"/>
    <property type="match status" value="1"/>
</dbReference>
<dbReference type="Gene3D" id="3.90.110.10">
    <property type="entry name" value="Lactate dehydrogenase/glycoside hydrolase, family 4, C-terminal"/>
    <property type="match status" value="1"/>
</dbReference>
<evidence type="ECO:0000256" key="1">
    <source>
        <dbReference type="ARBA" id="ARBA00006054"/>
    </source>
</evidence>
<dbReference type="PIRSF" id="PIRSF000102">
    <property type="entry name" value="Lac_mal_DH"/>
    <property type="match status" value="1"/>
</dbReference>
<feature type="domain" description="Lactate/malate dehydrogenase N-terminal" evidence="4">
    <location>
        <begin position="5"/>
        <end position="143"/>
    </location>
</feature>
<organism evidence="6 7">
    <name type="scientific">Candidatus Avoscillospira avistercoris</name>
    <dbReference type="NCBI Taxonomy" id="2840707"/>
    <lineage>
        <taxon>Bacteria</taxon>
        <taxon>Bacillati</taxon>
        <taxon>Bacillota</taxon>
        <taxon>Clostridia</taxon>
        <taxon>Eubacteriales</taxon>
        <taxon>Oscillospiraceae</taxon>
        <taxon>Oscillospiraceae incertae sedis</taxon>
        <taxon>Candidatus Avoscillospira</taxon>
    </lineage>
</organism>
<dbReference type="SUPFAM" id="SSF51735">
    <property type="entry name" value="NAD(P)-binding Rossmann-fold domains"/>
    <property type="match status" value="1"/>
</dbReference>
<evidence type="ECO:0008006" key="8">
    <source>
        <dbReference type="Google" id="ProtNLM"/>
    </source>
</evidence>
<keyword evidence="3" id="KW-0560">Oxidoreductase</keyword>
<gene>
    <name evidence="6" type="ORF">IAA83_01085</name>
</gene>
<dbReference type="GO" id="GO:0006089">
    <property type="term" value="P:lactate metabolic process"/>
    <property type="evidence" value="ECO:0007669"/>
    <property type="project" value="TreeGrafter"/>
</dbReference>
<evidence type="ECO:0000313" key="6">
    <source>
        <dbReference type="EMBL" id="HIS63949.1"/>
    </source>
</evidence>
<feature type="domain" description="Lactate/malate dehydrogenase C-terminal" evidence="5">
    <location>
        <begin position="146"/>
        <end position="297"/>
    </location>
</feature>
<feature type="binding site" evidence="2">
    <location>
        <begin position="10"/>
        <end position="15"/>
    </location>
    <ligand>
        <name>NAD(+)</name>
        <dbReference type="ChEBI" id="CHEBI:57540"/>
    </ligand>
</feature>
<dbReference type="EMBL" id="DVJJ01000020">
    <property type="protein sequence ID" value="HIS63949.1"/>
    <property type="molecule type" value="Genomic_DNA"/>
</dbReference>
<proteinExistence type="inferred from homology"/>
<evidence type="ECO:0000256" key="2">
    <source>
        <dbReference type="PIRSR" id="PIRSR000102-3"/>
    </source>
</evidence>
<dbReference type="InterPro" id="IPR015955">
    <property type="entry name" value="Lactate_DH/Glyco_Ohase_4_C"/>
</dbReference>
<dbReference type="InterPro" id="IPR036291">
    <property type="entry name" value="NAD(P)-bd_dom_sf"/>
</dbReference>
<sequence length="303" mass="32123">MAAKKVAILGVGQIGGALAHHLVLRNLCDELVLVDADPRLARAQAADLRHSLGVLGGRTRIRSGTYYDCDDAQVCVLTVSANPAPNAPRLEQLDRSATTVGRIVPTVMATGFSGVLVVLTDPSDLMAWLAHQLSDLPPERVIGLGTSLDVARLRSHLAEVLDTDPAAVEAWVLGDAGEEPVIPWSQVRVNGNPLPETLDREAVANTAADTAYNLIQGKGSAAFAMAAAAADIVDAVLCDRHKTLCVSAALHGEYGQDDIFLSVPAVIGSSGVERIVELELTPEESRHMDKAARELCQYMIDIT</sequence>
<accession>A0A9D1F7Z2</accession>
<dbReference type="InterPro" id="IPR001557">
    <property type="entry name" value="L-lactate/malate_DH"/>
</dbReference>
<evidence type="ECO:0000313" key="7">
    <source>
        <dbReference type="Proteomes" id="UP000886741"/>
    </source>
</evidence>
<comment type="caution">
    <text evidence="6">The sequence shown here is derived from an EMBL/GenBank/DDBJ whole genome shotgun (WGS) entry which is preliminary data.</text>
</comment>
<evidence type="ECO:0000259" key="5">
    <source>
        <dbReference type="Pfam" id="PF02866"/>
    </source>
</evidence>
<dbReference type="InterPro" id="IPR001236">
    <property type="entry name" value="Lactate/malate_DH_N"/>
</dbReference>
<dbReference type="InterPro" id="IPR022383">
    <property type="entry name" value="Lactate/malate_DH_C"/>
</dbReference>
<evidence type="ECO:0000256" key="3">
    <source>
        <dbReference type="RuleBase" id="RU003369"/>
    </source>
</evidence>
<dbReference type="Gene3D" id="3.40.50.720">
    <property type="entry name" value="NAD(P)-binding Rossmann-like Domain"/>
    <property type="match status" value="1"/>
</dbReference>
<dbReference type="Pfam" id="PF00056">
    <property type="entry name" value="Ldh_1_N"/>
    <property type="match status" value="1"/>
</dbReference>
<dbReference type="PANTHER" id="PTHR43128">
    <property type="entry name" value="L-2-HYDROXYCARBOXYLATE DEHYDROGENASE (NAD(P)(+))"/>
    <property type="match status" value="1"/>
</dbReference>
<protein>
    <recommendedName>
        <fullName evidence="8">L-lactate dehydrogenase</fullName>
    </recommendedName>
</protein>
<dbReference type="GO" id="GO:0004459">
    <property type="term" value="F:L-lactate dehydrogenase (NAD+) activity"/>
    <property type="evidence" value="ECO:0007669"/>
    <property type="project" value="TreeGrafter"/>
</dbReference>
<dbReference type="Pfam" id="PF02866">
    <property type="entry name" value="Ldh_1_C"/>
    <property type="match status" value="1"/>
</dbReference>
<reference evidence="6" key="1">
    <citation type="submission" date="2020-10" db="EMBL/GenBank/DDBJ databases">
        <authorList>
            <person name="Gilroy R."/>
        </authorList>
    </citation>
    <scope>NUCLEOTIDE SEQUENCE</scope>
    <source>
        <strain evidence="6">ChiBcec16-1751</strain>
    </source>
</reference>
<feature type="binding site" evidence="2">
    <location>
        <position position="35"/>
    </location>
    <ligand>
        <name>NAD(+)</name>
        <dbReference type="ChEBI" id="CHEBI:57540"/>
    </ligand>
</feature>